<evidence type="ECO:0000256" key="1">
    <source>
        <dbReference type="ARBA" id="ARBA00004651"/>
    </source>
</evidence>
<sequence length="713" mass="80557">MVPLFYVLASFCFSSLTPSLFAISSAPDTSFLNTPNLFEACEISFIQQTFTGNNESSLVNTYLDTIRQNNLYTPLTIQEKFVKSEKYNFTHYKEQLYNLAGKSGRVKVTFMNFIISVKNGDQDFPPPNYQLLSAARQTNPDYVFISAKFPPLEEYYLRYAADSSSPAILVFSNILNHTEIVIPCIVCISHTLISLNQISSLFGLATLWETTNTKNLQAGIMLTSLSSKNPDANCEFCLSLFKVTDNTFDCTLKLLSKRYNFTLFSTRGVSTDDINRMKSIIGKTEFQYVLDENLLAIIESEQLIIYDVELVAIEFAIVTQFWHAENSIWGFFTPFEGAVWLSILASCIGISIILQFEGKGLPNDFSGFRSVKDFIMVQSLLFGQAIADEVIKSVKNKQVARPVLGIWFFVCYIVMENLYQGTIYSEMTVMYPPYVPTAPAELVASNMTIITTSNIFIVSNTSKVPMKNSLLKTSITPEVLKKNFSPDFKTFVKKLDLKMEYIQDGTEDISMIKNMSGSLNIRSNQTSKWISTKGTFAIMDMIQDLELYMDSLRILGKRLVIKSNPDASFHFFVVAYGRRNFISPNVQAFLRRLAEIGIFARFNFLTKANSKLQFVKKLGKEIYSRFVAKLNSNFNGATAMLHSNKNENEDKEAVGALWYVLALCSLVVSVATVIFVWELVSGFAKMRKLKKKSTQVQLSNVRMVSTRIVEIVS</sequence>
<evidence type="ECO:0000256" key="9">
    <source>
        <dbReference type="SAM" id="SignalP"/>
    </source>
</evidence>
<keyword evidence="2" id="KW-1003">Cell membrane</keyword>
<keyword evidence="4 8" id="KW-1133">Transmembrane helix</keyword>
<dbReference type="Gene3D" id="1.10.287.70">
    <property type="match status" value="1"/>
</dbReference>
<dbReference type="AlphaFoldDB" id="A0A226DXD7"/>
<dbReference type="Proteomes" id="UP000198287">
    <property type="component" value="Unassembled WGS sequence"/>
</dbReference>
<organism evidence="10 11">
    <name type="scientific">Folsomia candida</name>
    <name type="common">Springtail</name>
    <dbReference type="NCBI Taxonomy" id="158441"/>
    <lineage>
        <taxon>Eukaryota</taxon>
        <taxon>Metazoa</taxon>
        <taxon>Ecdysozoa</taxon>
        <taxon>Arthropoda</taxon>
        <taxon>Hexapoda</taxon>
        <taxon>Collembola</taxon>
        <taxon>Entomobryomorpha</taxon>
        <taxon>Isotomoidea</taxon>
        <taxon>Isotomidae</taxon>
        <taxon>Proisotominae</taxon>
        <taxon>Folsomia</taxon>
    </lineage>
</organism>
<feature type="signal peptide" evidence="9">
    <location>
        <begin position="1"/>
        <end position="22"/>
    </location>
</feature>
<evidence type="ECO:0000256" key="5">
    <source>
        <dbReference type="ARBA" id="ARBA00023136"/>
    </source>
</evidence>
<evidence type="ECO:0000313" key="10">
    <source>
        <dbReference type="EMBL" id="OXA49899.1"/>
    </source>
</evidence>
<dbReference type="PANTHER" id="PTHR42643">
    <property type="entry name" value="IONOTROPIC RECEPTOR 20A-RELATED"/>
    <property type="match status" value="1"/>
</dbReference>
<keyword evidence="11" id="KW-1185">Reference proteome</keyword>
<feature type="transmembrane region" description="Helical" evidence="8">
    <location>
        <begin position="656"/>
        <end position="680"/>
    </location>
</feature>
<evidence type="ECO:0000256" key="3">
    <source>
        <dbReference type="ARBA" id="ARBA00022692"/>
    </source>
</evidence>
<accession>A0A226DXD7</accession>
<dbReference type="GO" id="GO:0005886">
    <property type="term" value="C:plasma membrane"/>
    <property type="evidence" value="ECO:0007669"/>
    <property type="project" value="UniProtKB-SubCell"/>
</dbReference>
<feature type="chain" id="PRO_5013302407" evidence="9">
    <location>
        <begin position="23"/>
        <end position="713"/>
    </location>
</feature>
<keyword evidence="9" id="KW-0732">Signal</keyword>
<keyword evidence="6" id="KW-0675">Receptor</keyword>
<evidence type="ECO:0000256" key="7">
    <source>
        <dbReference type="ARBA" id="ARBA00023180"/>
    </source>
</evidence>
<evidence type="ECO:0000256" key="4">
    <source>
        <dbReference type="ARBA" id="ARBA00022989"/>
    </source>
</evidence>
<dbReference type="PANTHER" id="PTHR42643:SF24">
    <property type="entry name" value="IONOTROPIC RECEPTOR 60A"/>
    <property type="match status" value="1"/>
</dbReference>
<comment type="caution">
    <text evidence="10">The sequence shown here is derived from an EMBL/GenBank/DDBJ whole genome shotgun (WGS) entry which is preliminary data.</text>
</comment>
<evidence type="ECO:0000256" key="8">
    <source>
        <dbReference type="SAM" id="Phobius"/>
    </source>
</evidence>
<name>A0A226DXD7_FOLCA</name>
<dbReference type="InterPro" id="IPR052192">
    <property type="entry name" value="Insect_Ionotropic_Sensory_Rcpt"/>
</dbReference>
<proteinExistence type="predicted"/>
<comment type="subcellular location">
    <subcellularLocation>
        <location evidence="1">Cell membrane</location>
        <topology evidence="1">Multi-pass membrane protein</topology>
    </subcellularLocation>
</comment>
<reference evidence="10 11" key="1">
    <citation type="submission" date="2015-12" db="EMBL/GenBank/DDBJ databases">
        <title>The genome of Folsomia candida.</title>
        <authorList>
            <person name="Faddeeva A."/>
            <person name="Derks M.F."/>
            <person name="Anvar Y."/>
            <person name="Smit S."/>
            <person name="Van Straalen N."/>
            <person name="Roelofs D."/>
        </authorList>
    </citation>
    <scope>NUCLEOTIDE SEQUENCE [LARGE SCALE GENOMIC DNA]</scope>
    <source>
        <strain evidence="10 11">VU population</strain>
        <tissue evidence="10">Whole body</tissue>
    </source>
</reference>
<evidence type="ECO:0000256" key="6">
    <source>
        <dbReference type="ARBA" id="ARBA00023170"/>
    </source>
</evidence>
<keyword evidence="7" id="KW-0325">Glycoprotein</keyword>
<evidence type="ECO:0000313" key="11">
    <source>
        <dbReference type="Proteomes" id="UP000198287"/>
    </source>
</evidence>
<evidence type="ECO:0000256" key="2">
    <source>
        <dbReference type="ARBA" id="ARBA00022475"/>
    </source>
</evidence>
<protein>
    <submittedName>
        <fullName evidence="10">Uncharacterized protein</fullName>
    </submittedName>
</protein>
<gene>
    <name evidence="10" type="ORF">Fcan01_15893</name>
</gene>
<keyword evidence="3 8" id="KW-0812">Transmembrane</keyword>
<keyword evidence="5 8" id="KW-0472">Membrane</keyword>
<dbReference type="EMBL" id="LNIX01000010">
    <property type="protein sequence ID" value="OXA49899.1"/>
    <property type="molecule type" value="Genomic_DNA"/>
</dbReference>